<name>A0AAV3XT02_9CYAN</name>
<dbReference type="RefSeq" id="WP_226592672.1">
    <property type="nucleotide sequence ID" value="NZ_BLAY01000239.1"/>
</dbReference>
<evidence type="ECO:0000313" key="2">
    <source>
        <dbReference type="Proteomes" id="UP001050975"/>
    </source>
</evidence>
<keyword evidence="2" id="KW-1185">Reference proteome</keyword>
<proteinExistence type="predicted"/>
<accession>A0AAV3XT02</accession>
<sequence>MSVNPAYTSQLLAYRDEFVFTDCGMREYWDPQELLYVDRDVNAAINIKRVGLGLFPRIKRRQGNPVVTKTTTNSTSKEVLEVLRNARSLHRPLAAV</sequence>
<gene>
    <name evidence="1" type="ORF">MiSe_84700</name>
</gene>
<dbReference type="Proteomes" id="UP001050975">
    <property type="component" value="Unassembled WGS sequence"/>
</dbReference>
<evidence type="ECO:0008006" key="3">
    <source>
        <dbReference type="Google" id="ProtNLM"/>
    </source>
</evidence>
<dbReference type="EMBL" id="BLAY01000239">
    <property type="protein sequence ID" value="GET43645.1"/>
    <property type="molecule type" value="Genomic_DNA"/>
</dbReference>
<evidence type="ECO:0000313" key="1">
    <source>
        <dbReference type="EMBL" id="GET43645.1"/>
    </source>
</evidence>
<organism evidence="1 2">
    <name type="scientific">Microseira wollei NIES-4236</name>
    <dbReference type="NCBI Taxonomy" id="2530354"/>
    <lineage>
        <taxon>Bacteria</taxon>
        <taxon>Bacillati</taxon>
        <taxon>Cyanobacteriota</taxon>
        <taxon>Cyanophyceae</taxon>
        <taxon>Oscillatoriophycideae</taxon>
        <taxon>Aerosakkonematales</taxon>
        <taxon>Aerosakkonemataceae</taxon>
        <taxon>Microseira</taxon>
    </lineage>
</organism>
<reference evidence="1" key="1">
    <citation type="submission" date="2019-10" db="EMBL/GenBank/DDBJ databases">
        <title>Draft genome sequece of Microseira wollei NIES-4236.</title>
        <authorList>
            <person name="Yamaguchi H."/>
            <person name="Suzuki S."/>
            <person name="Kawachi M."/>
        </authorList>
    </citation>
    <scope>NUCLEOTIDE SEQUENCE</scope>
    <source>
        <strain evidence="1">NIES-4236</strain>
    </source>
</reference>
<dbReference type="AlphaFoldDB" id="A0AAV3XT02"/>
<protein>
    <recommendedName>
        <fullName evidence="3">Transposase</fullName>
    </recommendedName>
</protein>
<comment type="caution">
    <text evidence="1">The sequence shown here is derived from an EMBL/GenBank/DDBJ whole genome shotgun (WGS) entry which is preliminary data.</text>
</comment>